<reference evidence="1 2" key="1">
    <citation type="submission" date="2015-03" db="EMBL/GenBank/DDBJ databases">
        <title>Draft genome of the nematode, Opisthorchis viverrini.</title>
        <authorList>
            <person name="Mitreva M."/>
        </authorList>
    </citation>
    <scope>NUCLEOTIDE SEQUENCE [LARGE SCALE GENOMIC DNA]</scope>
    <source>
        <strain evidence="1">Khon Kaen</strain>
    </source>
</reference>
<evidence type="ECO:0000313" key="1">
    <source>
        <dbReference type="EMBL" id="OON23054.1"/>
    </source>
</evidence>
<dbReference type="Proteomes" id="UP000243686">
    <property type="component" value="Unassembled WGS sequence"/>
</dbReference>
<protein>
    <submittedName>
        <fullName evidence="1">Uncharacterized protein</fullName>
    </submittedName>
</protein>
<organism evidence="1 2">
    <name type="scientific">Opisthorchis viverrini</name>
    <name type="common">Southeast Asian liver fluke</name>
    <dbReference type="NCBI Taxonomy" id="6198"/>
    <lineage>
        <taxon>Eukaryota</taxon>
        <taxon>Metazoa</taxon>
        <taxon>Spiralia</taxon>
        <taxon>Lophotrochozoa</taxon>
        <taxon>Platyhelminthes</taxon>
        <taxon>Trematoda</taxon>
        <taxon>Digenea</taxon>
        <taxon>Opisthorchiida</taxon>
        <taxon>Opisthorchiata</taxon>
        <taxon>Opisthorchiidae</taxon>
        <taxon>Opisthorchis</taxon>
    </lineage>
</organism>
<dbReference type="EMBL" id="KV891618">
    <property type="protein sequence ID" value="OON23054.1"/>
    <property type="molecule type" value="Genomic_DNA"/>
</dbReference>
<gene>
    <name evidence="1" type="ORF">X801_01037</name>
</gene>
<evidence type="ECO:0000313" key="2">
    <source>
        <dbReference type="Proteomes" id="UP000243686"/>
    </source>
</evidence>
<accession>A0A1S8X8K3</accession>
<dbReference type="AlphaFoldDB" id="A0A1S8X8K3"/>
<sequence length="90" mass="11044">MHIFHPDLSHLFTSAAFRSKVYTLLTNRQDKPFLYYTVERQGMWVSKNVMHVQRKICRNIVAQYQIEHAIERRRAWDFSRNRVENTLEYR</sequence>
<keyword evidence="2" id="KW-1185">Reference proteome</keyword>
<name>A0A1S8X8K3_OPIVI</name>
<proteinExistence type="predicted"/>